<evidence type="ECO:0000313" key="6">
    <source>
        <dbReference type="Proteomes" id="UP000776983"/>
    </source>
</evidence>
<dbReference type="InterPro" id="IPR004682">
    <property type="entry name" value="TRAP_DctP"/>
</dbReference>
<protein>
    <submittedName>
        <fullName evidence="5">TRAP transporter substrate-binding protein</fullName>
    </submittedName>
</protein>
<dbReference type="PIRSF" id="PIRSF006470">
    <property type="entry name" value="DctB"/>
    <property type="match status" value="1"/>
</dbReference>
<feature type="signal peptide" evidence="4">
    <location>
        <begin position="1"/>
        <end position="30"/>
    </location>
</feature>
<dbReference type="RefSeq" id="WP_226952639.1">
    <property type="nucleotide sequence ID" value="NZ_JACDXW010000001.1"/>
</dbReference>
<dbReference type="Pfam" id="PF03480">
    <property type="entry name" value="DctP"/>
    <property type="match status" value="1"/>
</dbReference>
<comment type="caution">
    <text evidence="5">The sequence shown here is derived from an EMBL/GenBank/DDBJ whole genome shotgun (WGS) entry which is preliminary data.</text>
</comment>
<dbReference type="Gene3D" id="3.40.190.170">
    <property type="entry name" value="Bacterial extracellular solute-binding protein, family 7"/>
    <property type="match status" value="1"/>
</dbReference>
<dbReference type="CDD" id="cd13603">
    <property type="entry name" value="PBP2_TRAP_Siap_TeaA_like"/>
    <property type="match status" value="1"/>
</dbReference>
<sequence>MKHNARFRPKVGQAVLALSVAALACSAAYAANPVMKIGHVAPKGDPRDLAANHVAQILRESKSCPMDAQVFAAGQLGATTDLIEGMQIGSIEAVILPGSFLVGFQPLMGIFDFPFLWPDDQEELLAVHDSPAVRTLLDTTNKQGIYSVKVWHTGYKQWTANEPLRSTDDFRGKRARVMPSAVLIEQQKALGLTPVDMPFPETYNALQSGAIAAQENPVSTSYLMALHEVQKALTMTNHGNLDQIFMVSKAWFDALPEDCRKALTEAVDTGAKTVVDETNKSEAKAMEAMKAAGVEIVELTPEQRAALQEATLPKVRAFFIKQNGDAGREILESIEAEINKE</sequence>
<dbReference type="Proteomes" id="UP000776983">
    <property type="component" value="Unassembled WGS sequence"/>
</dbReference>
<dbReference type="PANTHER" id="PTHR33376">
    <property type="match status" value="1"/>
</dbReference>
<dbReference type="PANTHER" id="PTHR33376:SF7">
    <property type="entry name" value="C4-DICARBOXYLATE-BINDING PROTEIN DCTB"/>
    <property type="match status" value="1"/>
</dbReference>
<comment type="similarity">
    <text evidence="1">Belongs to the bacterial solute-binding protein 7 family.</text>
</comment>
<evidence type="ECO:0000313" key="5">
    <source>
        <dbReference type="EMBL" id="MCB5362402.1"/>
    </source>
</evidence>
<evidence type="ECO:0000256" key="1">
    <source>
        <dbReference type="ARBA" id="ARBA00009023"/>
    </source>
</evidence>
<gene>
    <name evidence="5" type="ORF">H0484_01360</name>
</gene>
<feature type="chain" id="PRO_5046308770" evidence="4">
    <location>
        <begin position="31"/>
        <end position="341"/>
    </location>
</feature>
<keyword evidence="2" id="KW-0813">Transport</keyword>
<name>A0ABS8C985_9BURK</name>
<dbReference type="InterPro" id="IPR018389">
    <property type="entry name" value="DctP_fam"/>
</dbReference>
<evidence type="ECO:0000256" key="3">
    <source>
        <dbReference type="ARBA" id="ARBA00022729"/>
    </source>
</evidence>
<dbReference type="EMBL" id="JACDXW010000001">
    <property type="protein sequence ID" value="MCB5362402.1"/>
    <property type="molecule type" value="Genomic_DNA"/>
</dbReference>
<keyword evidence="3 4" id="KW-0732">Signal</keyword>
<evidence type="ECO:0000256" key="2">
    <source>
        <dbReference type="ARBA" id="ARBA00022448"/>
    </source>
</evidence>
<organism evidence="5 6">
    <name type="scientific">Mesopusillimonas faecipullorum</name>
    <dbReference type="NCBI Taxonomy" id="2755040"/>
    <lineage>
        <taxon>Bacteria</taxon>
        <taxon>Pseudomonadati</taxon>
        <taxon>Pseudomonadota</taxon>
        <taxon>Betaproteobacteria</taxon>
        <taxon>Burkholderiales</taxon>
        <taxon>Alcaligenaceae</taxon>
        <taxon>Mesopusillimonas</taxon>
    </lineage>
</organism>
<evidence type="ECO:0000256" key="4">
    <source>
        <dbReference type="SAM" id="SignalP"/>
    </source>
</evidence>
<keyword evidence="6" id="KW-1185">Reference proteome</keyword>
<dbReference type="NCBIfam" id="NF037995">
    <property type="entry name" value="TRAP_S1"/>
    <property type="match status" value="1"/>
</dbReference>
<dbReference type="PROSITE" id="PS51257">
    <property type="entry name" value="PROKAR_LIPOPROTEIN"/>
    <property type="match status" value="1"/>
</dbReference>
<accession>A0ABS8C985</accession>
<dbReference type="NCBIfam" id="TIGR00787">
    <property type="entry name" value="dctP"/>
    <property type="match status" value="1"/>
</dbReference>
<proteinExistence type="inferred from homology"/>
<dbReference type="InterPro" id="IPR038404">
    <property type="entry name" value="TRAP_DctP_sf"/>
</dbReference>
<reference evidence="5 6" key="1">
    <citation type="submission" date="2020-07" db="EMBL/GenBank/DDBJ databases">
        <title>Pusillimonas sp. nov., isolated from poultry manure in Taiwan.</title>
        <authorList>
            <person name="Lin S.-Y."/>
            <person name="Tang Y.-S."/>
            <person name="Young C.-C."/>
        </authorList>
    </citation>
    <scope>NUCLEOTIDE SEQUENCE [LARGE SCALE GENOMIC DNA]</scope>
    <source>
        <strain evidence="5 6">CC-YST705</strain>
    </source>
</reference>